<evidence type="ECO:0000313" key="1">
    <source>
        <dbReference type="EMBL" id="MBP1850033.1"/>
    </source>
</evidence>
<name>A0ABS4DWH5_9HYPH</name>
<dbReference type="RefSeq" id="WP_209943580.1">
    <property type="nucleotide sequence ID" value="NZ_JAGGJU010000003.1"/>
</dbReference>
<dbReference type="InterPro" id="IPR008775">
    <property type="entry name" value="Phytyl_CoA_dOase-like"/>
</dbReference>
<comment type="caution">
    <text evidence="1">The sequence shown here is derived from an EMBL/GenBank/DDBJ whole genome shotgun (WGS) entry which is preliminary data.</text>
</comment>
<evidence type="ECO:0008006" key="3">
    <source>
        <dbReference type="Google" id="ProtNLM"/>
    </source>
</evidence>
<gene>
    <name evidence="1" type="ORF">J2Z17_001454</name>
</gene>
<dbReference type="Gene3D" id="2.60.120.620">
    <property type="entry name" value="q2cbj1_9rhob like domain"/>
    <property type="match status" value="1"/>
</dbReference>
<dbReference type="Proteomes" id="UP000759443">
    <property type="component" value="Unassembled WGS sequence"/>
</dbReference>
<dbReference type="EMBL" id="JAGGJU010000003">
    <property type="protein sequence ID" value="MBP1850033.1"/>
    <property type="molecule type" value="Genomic_DNA"/>
</dbReference>
<organism evidence="1 2">
    <name type="scientific">Rhizobium halophytocola</name>
    <dbReference type="NCBI Taxonomy" id="735519"/>
    <lineage>
        <taxon>Bacteria</taxon>
        <taxon>Pseudomonadati</taxon>
        <taxon>Pseudomonadota</taxon>
        <taxon>Alphaproteobacteria</taxon>
        <taxon>Hyphomicrobiales</taxon>
        <taxon>Rhizobiaceae</taxon>
        <taxon>Rhizobium/Agrobacterium group</taxon>
        <taxon>Rhizobium</taxon>
    </lineage>
</organism>
<dbReference type="Pfam" id="PF05721">
    <property type="entry name" value="PhyH"/>
    <property type="match status" value="1"/>
</dbReference>
<reference evidence="1 2" key="1">
    <citation type="submission" date="2021-03" db="EMBL/GenBank/DDBJ databases">
        <title>Genomic Encyclopedia of Type Strains, Phase IV (KMG-IV): sequencing the most valuable type-strain genomes for metagenomic binning, comparative biology and taxonomic classification.</title>
        <authorList>
            <person name="Goeker M."/>
        </authorList>
    </citation>
    <scope>NUCLEOTIDE SEQUENCE [LARGE SCALE GENOMIC DNA]</scope>
    <source>
        <strain evidence="1 2">DSM 21600</strain>
    </source>
</reference>
<evidence type="ECO:0000313" key="2">
    <source>
        <dbReference type="Proteomes" id="UP000759443"/>
    </source>
</evidence>
<dbReference type="SUPFAM" id="SSF51197">
    <property type="entry name" value="Clavaminate synthase-like"/>
    <property type="match status" value="1"/>
</dbReference>
<protein>
    <recommendedName>
        <fullName evidence="3">Phytanoyl-CoA dioxygenase</fullName>
    </recommendedName>
</protein>
<accession>A0ABS4DWH5</accession>
<sequence length="348" mass="40454">MTRFTDILKMPWYLFQIISGQKAFNNNPVLKSERLNRRGLHVWRVKTAARLAAYRRRKLQNLIPEPERLFFEQNGYIEKRDFLPPEQFAALVQEVETLRVPAREMYEGNAVTRRTPLTPEVLARLPAVKALVDSLEWRNRIYYVGSFKNEPIISIQTIFSDATAQQKGGKDPQTNLHMDTFHPTVKAWFFLHDVEEAEGPFNYVAGSHRLTKRRLAWQKRKSILASRKSDNGSFRLRPIDLKLMRLPQPTSFAVPGNTLVVGDTFGFHARGPSSKPSVRIEIYVTQRPNPFVPFVHYDTASLMPYVRGRKQVLPWIWEDLLVRWGMGRRKWYEVGSPLPSERVPKAKL</sequence>
<keyword evidence="2" id="KW-1185">Reference proteome</keyword>
<proteinExistence type="predicted"/>